<feature type="region of interest" description="Disordered" evidence="1">
    <location>
        <begin position="181"/>
        <end position="200"/>
    </location>
</feature>
<protein>
    <submittedName>
        <fullName evidence="2">Uncharacterized protein</fullName>
    </submittedName>
</protein>
<accession>A0A848MTH3</accession>
<sequence length="200" mass="22945">MEINHIQRGIAVTNDEVSQLHQEKVNAQQHKPDVVRTQRAKRGVLNGIESSDHWHVRLGLGGLMEYVPWLRDINPMGIFLRRIFLLLESKTVPKMPAITQATQKRQVVAAAISTELPGLRRIEYKGIRAYVRPSRQAGIFELYRLDRYNQPIRAGLYYPTQHGEWRAAGLCVAGDDISHNDNKHSENEEDNSFLLKKPLF</sequence>
<evidence type="ECO:0000256" key="1">
    <source>
        <dbReference type="SAM" id="MobiDB-lite"/>
    </source>
</evidence>
<dbReference type="EMBL" id="JAADJU010000013">
    <property type="protein sequence ID" value="NMP29244.1"/>
    <property type="molecule type" value="Genomic_DNA"/>
</dbReference>
<gene>
    <name evidence="2" type="ORF">GW590_20560</name>
</gene>
<dbReference type="Proteomes" id="UP000585363">
    <property type="component" value="Unassembled WGS sequence"/>
</dbReference>
<evidence type="ECO:0000313" key="3">
    <source>
        <dbReference type="Proteomes" id="UP000585363"/>
    </source>
</evidence>
<comment type="caution">
    <text evidence="2">The sequence shown here is derived from an EMBL/GenBank/DDBJ whole genome shotgun (WGS) entry which is preliminary data.</text>
</comment>
<dbReference type="RefSeq" id="WP_169404960.1">
    <property type="nucleotide sequence ID" value="NZ_JAADJU010000013.1"/>
</dbReference>
<evidence type="ECO:0000313" key="2">
    <source>
        <dbReference type="EMBL" id="NMP29244.1"/>
    </source>
</evidence>
<name>A0A848MTH3_9GAMM</name>
<organism evidence="2 3">
    <name type="scientific">Rouxiella aceris</name>
    <dbReference type="NCBI Taxonomy" id="2703884"/>
    <lineage>
        <taxon>Bacteria</taxon>
        <taxon>Pseudomonadati</taxon>
        <taxon>Pseudomonadota</taxon>
        <taxon>Gammaproteobacteria</taxon>
        <taxon>Enterobacterales</taxon>
        <taxon>Yersiniaceae</taxon>
        <taxon>Rouxiella</taxon>
    </lineage>
</organism>
<dbReference type="AlphaFoldDB" id="A0A848MTH3"/>
<reference evidence="2 3" key="2">
    <citation type="submission" date="2020-06" db="EMBL/GenBank/DDBJ databases">
        <title>Polyphasic characterization of a Rahnella strain isolated from tree sap.</title>
        <authorList>
            <person name="Kim I.S."/>
        </authorList>
    </citation>
    <scope>NUCLEOTIDE SEQUENCE [LARGE SCALE GENOMIC DNA]</scope>
    <source>
        <strain evidence="2 3">SAP-1</strain>
    </source>
</reference>
<reference evidence="2 3" key="1">
    <citation type="submission" date="2020-01" db="EMBL/GenBank/DDBJ databases">
        <authorList>
            <person name="Lee S.D."/>
        </authorList>
    </citation>
    <scope>NUCLEOTIDE SEQUENCE [LARGE SCALE GENOMIC DNA]</scope>
    <source>
        <strain evidence="2 3">SAP-1</strain>
    </source>
</reference>
<proteinExistence type="predicted"/>
<keyword evidence="3" id="KW-1185">Reference proteome</keyword>